<dbReference type="InterPro" id="IPR022902">
    <property type="entry name" value="NAcTrfase_Eis"/>
</dbReference>
<evidence type="ECO:0000259" key="5">
    <source>
        <dbReference type="PROSITE" id="PS51186"/>
    </source>
</evidence>
<dbReference type="Pfam" id="PF13527">
    <property type="entry name" value="Acetyltransf_9"/>
    <property type="match status" value="1"/>
</dbReference>
<dbReference type="GO" id="GO:0030649">
    <property type="term" value="P:aminoglycoside antibiotic catabolic process"/>
    <property type="evidence" value="ECO:0007669"/>
    <property type="project" value="TreeGrafter"/>
</dbReference>
<feature type="active site" description="Proton acceptor; via carboxylate" evidence="4">
    <location>
        <position position="399"/>
    </location>
</feature>
<feature type="binding site" evidence="4">
    <location>
        <begin position="82"/>
        <end position="84"/>
    </location>
    <ligand>
        <name>acetyl-CoA</name>
        <dbReference type="ChEBI" id="CHEBI:57288"/>
    </ligand>
</feature>
<dbReference type="OrthoDB" id="8399956at2"/>
<dbReference type="AlphaFoldDB" id="A0A8H9IWA9"/>
<organism evidence="6 7">
    <name type="scientific">Amycolatopsis bartoniae</name>
    <dbReference type="NCBI Taxonomy" id="941986"/>
    <lineage>
        <taxon>Bacteria</taxon>
        <taxon>Bacillati</taxon>
        <taxon>Actinomycetota</taxon>
        <taxon>Actinomycetes</taxon>
        <taxon>Pseudonocardiales</taxon>
        <taxon>Pseudonocardiaceae</taxon>
        <taxon>Amycolatopsis</taxon>
    </lineage>
</organism>
<gene>
    <name evidence="6" type="ORF">GCM10017566_26350</name>
</gene>
<reference evidence="6" key="1">
    <citation type="journal article" date="2014" name="Int. J. Syst. Evol. Microbiol.">
        <title>Complete genome sequence of Corynebacterium casei LMG S-19264T (=DSM 44701T), isolated from a smear-ripened cheese.</title>
        <authorList>
            <consortium name="US DOE Joint Genome Institute (JGI-PGF)"/>
            <person name="Walter F."/>
            <person name="Albersmeier A."/>
            <person name="Kalinowski J."/>
            <person name="Ruckert C."/>
        </authorList>
    </citation>
    <scope>NUCLEOTIDE SEQUENCE</scope>
    <source>
        <strain evidence="6">CGMCC 4.7679</strain>
    </source>
</reference>
<proteinExistence type="inferred from homology"/>
<evidence type="ECO:0000256" key="2">
    <source>
        <dbReference type="ARBA" id="ARBA00022679"/>
    </source>
</evidence>
<dbReference type="PROSITE" id="PS51186">
    <property type="entry name" value="GNAT"/>
    <property type="match status" value="1"/>
</dbReference>
<evidence type="ECO:0000313" key="7">
    <source>
        <dbReference type="Proteomes" id="UP000658656"/>
    </source>
</evidence>
<dbReference type="Gene3D" id="3.30.1050.10">
    <property type="entry name" value="SCP2 sterol-binding domain"/>
    <property type="match status" value="1"/>
</dbReference>
<dbReference type="PANTHER" id="PTHR37817:SF1">
    <property type="entry name" value="N-ACETYLTRANSFERASE EIS"/>
    <property type="match status" value="1"/>
</dbReference>
<dbReference type="SUPFAM" id="SSF55729">
    <property type="entry name" value="Acyl-CoA N-acyltransferases (Nat)"/>
    <property type="match status" value="1"/>
</dbReference>
<dbReference type="RefSeq" id="WP_145936178.1">
    <property type="nucleotide sequence ID" value="NZ_BNAV01000003.1"/>
</dbReference>
<comment type="subunit">
    <text evidence="4">Homohexamer; trimer of dimers.</text>
</comment>
<dbReference type="PANTHER" id="PTHR37817">
    <property type="entry name" value="N-ACETYLTRANSFERASE EIS"/>
    <property type="match status" value="1"/>
</dbReference>
<protein>
    <submittedName>
        <fullName evidence="6">UPF0256 protein</fullName>
    </submittedName>
</protein>
<evidence type="ECO:0000256" key="3">
    <source>
        <dbReference type="ARBA" id="ARBA00023315"/>
    </source>
</evidence>
<dbReference type="EMBL" id="BNAV01000003">
    <property type="protein sequence ID" value="GHF51831.1"/>
    <property type="molecule type" value="Genomic_DNA"/>
</dbReference>
<keyword evidence="7" id="KW-1185">Reference proteome</keyword>
<dbReference type="InterPro" id="IPR000182">
    <property type="entry name" value="GNAT_dom"/>
</dbReference>
<comment type="similarity">
    <text evidence="1 4">Belongs to the acetyltransferase Eis family.</text>
</comment>
<feature type="domain" description="N-acetyltransferase" evidence="5">
    <location>
        <begin position="4"/>
        <end position="151"/>
    </location>
</feature>
<dbReference type="NCBIfam" id="NF002367">
    <property type="entry name" value="PRK01346.1-4"/>
    <property type="match status" value="1"/>
</dbReference>
<keyword evidence="3 4" id="KW-0012">Acyltransferase</keyword>
<dbReference type="Proteomes" id="UP000658656">
    <property type="component" value="Unassembled WGS sequence"/>
</dbReference>
<dbReference type="Gene3D" id="3.40.630.30">
    <property type="match status" value="2"/>
</dbReference>
<dbReference type="InterPro" id="IPR051554">
    <property type="entry name" value="Acetyltransferase_Eis"/>
</dbReference>
<dbReference type="HAMAP" id="MF_01812">
    <property type="entry name" value="Eis"/>
    <property type="match status" value="1"/>
</dbReference>
<dbReference type="GO" id="GO:0034069">
    <property type="term" value="F:aminoglycoside N-acetyltransferase activity"/>
    <property type="evidence" value="ECO:0007669"/>
    <property type="project" value="TreeGrafter"/>
</dbReference>
<dbReference type="InterPro" id="IPR025559">
    <property type="entry name" value="Eis_dom"/>
</dbReference>
<evidence type="ECO:0000313" key="6">
    <source>
        <dbReference type="EMBL" id="GHF51831.1"/>
    </source>
</evidence>
<comment type="caution">
    <text evidence="6">The sequence shown here is derived from an EMBL/GenBank/DDBJ whole genome shotgun (WGS) entry which is preliminary data.</text>
</comment>
<feature type="binding site" evidence="4">
    <location>
        <begin position="118"/>
        <end position="119"/>
    </location>
    <ligand>
        <name>acetyl-CoA</name>
        <dbReference type="ChEBI" id="CHEBI:57288"/>
    </ligand>
</feature>
<dbReference type="Pfam" id="PF13530">
    <property type="entry name" value="SCP2_2"/>
    <property type="match status" value="1"/>
</dbReference>
<evidence type="ECO:0000256" key="4">
    <source>
        <dbReference type="HAMAP-Rule" id="MF_01812"/>
    </source>
</evidence>
<accession>A0A8H9IWA9</accession>
<feature type="binding site" evidence="4">
    <location>
        <begin position="90"/>
        <end position="95"/>
    </location>
    <ligand>
        <name>acetyl-CoA</name>
        <dbReference type="ChEBI" id="CHEBI:57288"/>
    </ligand>
</feature>
<evidence type="ECO:0000256" key="1">
    <source>
        <dbReference type="ARBA" id="ARBA00009213"/>
    </source>
</evidence>
<dbReference type="InterPro" id="IPR016181">
    <property type="entry name" value="Acyl_CoA_acyltransferase"/>
</dbReference>
<reference evidence="6" key="2">
    <citation type="submission" date="2020-09" db="EMBL/GenBank/DDBJ databases">
        <authorList>
            <person name="Sun Q."/>
            <person name="Zhou Y."/>
        </authorList>
    </citation>
    <scope>NUCLEOTIDE SEQUENCE</scope>
    <source>
        <strain evidence="6">CGMCC 4.7679</strain>
    </source>
</reference>
<sequence>MSDYTMRPLRPDETRAAADLFRVALHVPPVKDEDWPYAERMYQPGRTLGAFDTELIGTARSFDAELTVPGGRRVPFAAVTGVGVRSDRTRRGVLSQLMRTQLADAAERGFPLAALYASEGPIYGRFGYGIATRALNHRIDPRRAVLRPEVPSGGEVELLSGDAALERLPEVYAALPHYRPGMMTRPVHWWAGFERHWRRAETPLAAIVHNGPDGPDGFATYSVQRQSWRDPSTMDVTNLYAASDEAFAGLWRYLLSVDLVDTIQAEDRPLDEPTSLLFTDPRVCEVTAVTDDLWLRLADVPAALAARTYEGEPVVLEVTDPVLEGNSGRYRVGPDGVERTSDPAELRLGVDALAMLYFGGWPASALVAAGRVQVAEASAVTRAEGLFATRPSAWCGTHF</sequence>
<name>A0A8H9IWA9_9PSEU</name>
<keyword evidence="2 4" id="KW-0808">Transferase</keyword>
<dbReference type="SUPFAM" id="SSF55718">
    <property type="entry name" value="SCP-like"/>
    <property type="match status" value="1"/>
</dbReference>
<dbReference type="InterPro" id="IPR036527">
    <property type="entry name" value="SCP2_sterol-bd_dom_sf"/>
</dbReference>
<dbReference type="InterPro" id="IPR041380">
    <property type="entry name" value="Acetyltransf_17"/>
</dbReference>
<feature type="active site" description="Proton donor" evidence="4">
    <location>
        <position position="123"/>
    </location>
</feature>
<dbReference type="Pfam" id="PF17668">
    <property type="entry name" value="Acetyltransf_17"/>
    <property type="match status" value="1"/>
</dbReference>